<sequence>MNSWYHELKKPTWAPPAKWFGPVWSILYLVIMISFGYIGFLFYQEDIPWTILMPFVLNLFFNIAFTPIQFQCRNNELALLDIIAVLVTLLWSLLVIYPYASWVTLVNIPYFLWVSFATILQFSITSLNQSLHKNGNL</sequence>
<dbReference type="PANTHER" id="PTHR10057">
    <property type="entry name" value="PERIPHERAL-TYPE BENZODIAZEPINE RECEPTOR"/>
    <property type="match status" value="1"/>
</dbReference>
<dbReference type="GO" id="GO:0016020">
    <property type="term" value="C:membrane"/>
    <property type="evidence" value="ECO:0007669"/>
    <property type="project" value="UniProtKB-SubCell"/>
</dbReference>
<dbReference type="InterPro" id="IPR038330">
    <property type="entry name" value="TspO/MBR-related_sf"/>
</dbReference>
<feature type="transmembrane region" description="Helical" evidence="6">
    <location>
        <begin position="47"/>
        <end position="65"/>
    </location>
</feature>
<comment type="similarity">
    <text evidence="2">Belongs to the TspO/BZRP family.</text>
</comment>
<dbReference type="Gene3D" id="1.20.1260.100">
    <property type="entry name" value="TspO/MBR protein"/>
    <property type="match status" value="1"/>
</dbReference>
<evidence type="ECO:0000256" key="4">
    <source>
        <dbReference type="ARBA" id="ARBA00022989"/>
    </source>
</evidence>
<evidence type="ECO:0000256" key="3">
    <source>
        <dbReference type="ARBA" id="ARBA00022692"/>
    </source>
</evidence>
<proteinExistence type="inferred from homology"/>
<dbReference type="CDD" id="cd15904">
    <property type="entry name" value="TSPO_MBR"/>
    <property type="match status" value="1"/>
</dbReference>
<name>A0A645BTY1_9ZZZZ</name>
<organism evidence="7">
    <name type="scientific">bioreactor metagenome</name>
    <dbReference type="NCBI Taxonomy" id="1076179"/>
    <lineage>
        <taxon>unclassified sequences</taxon>
        <taxon>metagenomes</taxon>
        <taxon>ecological metagenomes</taxon>
    </lineage>
</organism>
<feature type="transmembrane region" description="Helical" evidence="6">
    <location>
        <begin position="77"/>
        <end position="98"/>
    </location>
</feature>
<keyword evidence="3 6" id="KW-0812">Transmembrane</keyword>
<evidence type="ECO:0000256" key="5">
    <source>
        <dbReference type="ARBA" id="ARBA00023136"/>
    </source>
</evidence>
<keyword evidence="4 6" id="KW-1133">Transmembrane helix</keyword>
<dbReference type="AlphaFoldDB" id="A0A645BTY1"/>
<feature type="transmembrane region" description="Helical" evidence="6">
    <location>
        <begin position="110"/>
        <end position="127"/>
    </location>
</feature>
<dbReference type="PIRSF" id="PIRSF005859">
    <property type="entry name" value="PBR"/>
    <property type="match status" value="1"/>
</dbReference>
<protein>
    <submittedName>
        <fullName evidence="7">Tryptophan-rich protein TspO</fullName>
    </submittedName>
</protein>
<gene>
    <name evidence="7" type="primary">tspO_1</name>
    <name evidence="7" type="ORF">SDC9_115814</name>
</gene>
<dbReference type="EMBL" id="VSSQ01022514">
    <property type="protein sequence ID" value="MPM68879.1"/>
    <property type="molecule type" value="Genomic_DNA"/>
</dbReference>
<dbReference type="Pfam" id="PF03073">
    <property type="entry name" value="TspO_MBR"/>
    <property type="match status" value="1"/>
</dbReference>
<dbReference type="PANTHER" id="PTHR10057:SF0">
    <property type="entry name" value="TRANSLOCATOR PROTEIN"/>
    <property type="match status" value="1"/>
</dbReference>
<evidence type="ECO:0000313" key="7">
    <source>
        <dbReference type="EMBL" id="MPM68879.1"/>
    </source>
</evidence>
<keyword evidence="5 6" id="KW-0472">Membrane</keyword>
<dbReference type="InterPro" id="IPR004307">
    <property type="entry name" value="TspO_MBR"/>
</dbReference>
<reference evidence="7" key="1">
    <citation type="submission" date="2019-08" db="EMBL/GenBank/DDBJ databases">
        <authorList>
            <person name="Kucharzyk K."/>
            <person name="Murdoch R.W."/>
            <person name="Higgins S."/>
            <person name="Loffler F."/>
        </authorList>
    </citation>
    <scope>NUCLEOTIDE SEQUENCE</scope>
</reference>
<evidence type="ECO:0000256" key="1">
    <source>
        <dbReference type="ARBA" id="ARBA00004141"/>
    </source>
</evidence>
<feature type="transmembrane region" description="Helical" evidence="6">
    <location>
        <begin position="21"/>
        <end position="41"/>
    </location>
</feature>
<comment type="caution">
    <text evidence="7">The sequence shown here is derived from an EMBL/GenBank/DDBJ whole genome shotgun (WGS) entry which is preliminary data.</text>
</comment>
<accession>A0A645BTY1</accession>
<evidence type="ECO:0000256" key="2">
    <source>
        <dbReference type="ARBA" id="ARBA00007524"/>
    </source>
</evidence>
<dbReference type="FunFam" id="1.20.1260.100:FF:000001">
    <property type="entry name" value="translocator protein 2"/>
    <property type="match status" value="1"/>
</dbReference>
<dbReference type="GO" id="GO:0033013">
    <property type="term" value="P:tetrapyrrole metabolic process"/>
    <property type="evidence" value="ECO:0007669"/>
    <property type="project" value="UniProtKB-ARBA"/>
</dbReference>
<evidence type="ECO:0000256" key="6">
    <source>
        <dbReference type="SAM" id="Phobius"/>
    </source>
</evidence>
<comment type="subcellular location">
    <subcellularLocation>
        <location evidence="1">Membrane</location>
        <topology evidence="1">Multi-pass membrane protein</topology>
    </subcellularLocation>
</comment>